<dbReference type="InterPro" id="IPR000330">
    <property type="entry name" value="SNF2_N"/>
</dbReference>
<evidence type="ECO:0000259" key="2">
    <source>
        <dbReference type="PROSITE" id="PS51194"/>
    </source>
</evidence>
<dbReference type="SMART" id="SM00487">
    <property type="entry name" value="DEXDc"/>
    <property type="match status" value="1"/>
</dbReference>
<dbReference type="EMBL" id="JARXHW010000006">
    <property type="protein sequence ID" value="MDQ8206669.1"/>
    <property type="molecule type" value="Genomic_DNA"/>
</dbReference>
<organism evidence="3 4">
    <name type="scientific">Thalassobacterium maritimum</name>
    <dbReference type="NCBI Taxonomy" id="3041265"/>
    <lineage>
        <taxon>Bacteria</taxon>
        <taxon>Pseudomonadati</taxon>
        <taxon>Verrucomicrobiota</taxon>
        <taxon>Opitutia</taxon>
        <taxon>Puniceicoccales</taxon>
        <taxon>Coraliomargaritaceae</taxon>
        <taxon>Thalassobacterium</taxon>
    </lineage>
</organism>
<protein>
    <submittedName>
        <fullName evidence="3">Protein DpdE</fullName>
    </submittedName>
</protein>
<dbReference type="Gene3D" id="3.40.50.300">
    <property type="entry name" value="P-loop containing nucleotide triphosphate hydrolases"/>
    <property type="match status" value="1"/>
</dbReference>
<dbReference type="Pfam" id="PF00176">
    <property type="entry name" value="SNF2-rel_dom"/>
    <property type="match status" value="1"/>
</dbReference>
<evidence type="ECO:0000313" key="3">
    <source>
        <dbReference type="EMBL" id="MDQ8206669.1"/>
    </source>
</evidence>
<gene>
    <name evidence="3" type="primary">dpdE</name>
    <name evidence="3" type="ORF">QEH52_04055</name>
</gene>
<dbReference type="InterPro" id="IPR038718">
    <property type="entry name" value="SNF2-like_sf"/>
</dbReference>
<feature type="domain" description="Helicase ATP-binding" evidence="1">
    <location>
        <begin position="166"/>
        <end position="323"/>
    </location>
</feature>
<dbReference type="Pfam" id="PF00271">
    <property type="entry name" value="Helicase_C"/>
    <property type="match status" value="1"/>
</dbReference>
<keyword evidence="4" id="KW-1185">Reference proteome</keyword>
<proteinExistence type="predicted"/>
<dbReference type="InterPro" id="IPR027417">
    <property type="entry name" value="P-loop_NTPase"/>
</dbReference>
<comment type="caution">
    <text evidence="3">The sequence shown here is derived from an EMBL/GenBank/DDBJ whole genome shotgun (WGS) entry which is preliminary data.</text>
</comment>
<reference evidence="3 4" key="1">
    <citation type="submission" date="2023-04" db="EMBL/GenBank/DDBJ databases">
        <title>A novel bacteria isolated from coastal sediment.</title>
        <authorList>
            <person name="Liu X.-J."/>
            <person name="Du Z.-J."/>
        </authorList>
    </citation>
    <scope>NUCLEOTIDE SEQUENCE [LARGE SCALE GENOMIC DNA]</scope>
    <source>
        <strain evidence="3 4">SDUM461003</strain>
    </source>
</reference>
<dbReference type="PROSITE" id="PS51192">
    <property type="entry name" value="HELICASE_ATP_BIND_1"/>
    <property type="match status" value="1"/>
</dbReference>
<dbReference type="Proteomes" id="UP001225316">
    <property type="component" value="Unassembled WGS sequence"/>
</dbReference>
<dbReference type="InterPro" id="IPR014001">
    <property type="entry name" value="Helicase_ATP-bd"/>
</dbReference>
<sequence length="1106" mass="125798">MSCFLLSTTHSDFGIGKLLSRSDELVEIEYFDSPTCDDRKTVWVDKSDVRRVHLDPQTRAYFFDQNSGCWRIGRIDGHIDEDCFIALPNQVKIKLPEKDVLTRWNMPIDDPCEHLAYRLTETPYFHGARSDLLAALVKQRAACSGMSTLLSAPVSLERHQVEVVRRVLEDPVQRYLLADEVGLGKTIEAGLILRQYILDHPDKHDSVIVVPEALIDQWIVELRDRCQIGVEFGHQVDFISLEDLAGDPTLLDGIDAGFLIVDEAHQAVMGWDLEAGDPLRERYLALSRFSNPVHTPRLLLLSATPVRRNEDGFLALLHLLDPAVYDLGQKEAFRQKVDKRQDLADKFHAFTEDQMGLFLEGMADELSDMFPNDSRLLTLLVQLRPYLGFDVDDNSPERRAIIRAVRVHLSETYRLHRRLLRNRRSEELEGLLPGRDGIRTVEYEDDVYRLVEGHLESWRVSASAHVWGEEESSQSKCLNQMFGVLLELVLCDLNALKCFISMRLKLEVAQSGEWGPLLGLDEFKLLSITDTFPEERELLLGILEILNGYDDIHEPRLDALDDLVSEQLDDGKRVVVFVTSPSYADEVYAFLEDLHKEPVYRHHTSESDWEAFKGDQIPAVLVCDYKAEEGLNLQGGRTCIVHGDLPMLPNRIEQRIGRLDRFGVGFPVESLSLLPQECPYHAAWFSCLNDAYEVFSRSIAALQYVVGESVSKMSGLLLNEGVQCILDSSEELKGESGTLMNELRQIRAQDALDAIEVFSFEDGPDLTQQIEDFEDQNDFQRVLESWLVNRLQFIRVGDDGPRDSAVVRYYYVSSDSRKPSLVSTRDFVNWFESCIQKEAKHEKFHGPLTWPMSYNRETSRCRNVGLARIGNSLVDCLHRYLRWDDRGIAFAFWRHSESVPVGDVQTYFRFDFLIELGNEAGGELSKDSGSLGAVELKRRGDSILSPITRSIWLNEDFDVVTTEVLSELAPAYSSGRADKNINPKRWDVVQKQPFFNAEGWPELCRTACSHAKDVMIRELDLPQLIQASVDRLKKQTTIVQGQFQSRIDALRESAYTEAELTHAEAELMQEMQMRGALMSGVKQPNLRLDAAGVVFLAGYPFPGNEE</sequence>
<dbReference type="RefSeq" id="WP_308948777.1">
    <property type="nucleotide sequence ID" value="NZ_JARXHW010000006.1"/>
</dbReference>
<feature type="domain" description="Helicase C-terminal" evidence="2">
    <location>
        <begin position="559"/>
        <end position="710"/>
    </location>
</feature>
<name>A0ABU1AR84_9BACT</name>
<evidence type="ECO:0000313" key="4">
    <source>
        <dbReference type="Proteomes" id="UP001225316"/>
    </source>
</evidence>
<accession>A0ABU1AR84</accession>
<dbReference type="Gene3D" id="3.40.50.10810">
    <property type="entry name" value="Tandem AAA-ATPase domain"/>
    <property type="match status" value="1"/>
</dbReference>
<dbReference type="PROSITE" id="PS51194">
    <property type="entry name" value="HELICASE_CTER"/>
    <property type="match status" value="1"/>
</dbReference>
<evidence type="ECO:0000259" key="1">
    <source>
        <dbReference type="PROSITE" id="PS51192"/>
    </source>
</evidence>
<dbReference type="NCBIfam" id="NF041062">
    <property type="entry name" value="DpdE"/>
    <property type="match status" value="1"/>
</dbReference>
<dbReference type="InterPro" id="IPR001650">
    <property type="entry name" value="Helicase_C-like"/>
</dbReference>
<dbReference type="PANTHER" id="PTHR10799">
    <property type="entry name" value="SNF2/RAD54 HELICASE FAMILY"/>
    <property type="match status" value="1"/>
</dbReference>
<dbReference type="SUPFAM" id="SSF52540">
    <property type="entry name" value="P-loop containing nucleoside triphosphate hydrolases"/>
    <property type="match status" value="2"/>
</dbReference>